<sequence>MDNDFLEEQQVPSGLLIGIKFDVSTEEDMDIVLVVLDFSSRKFDVILYQEKISVMKIDAVNEITDPKLGVPNPSCQCSTCGAKDTKKCEGARKRERKVPDVVLAVMSAG</sequence>
<keyword evidence="1" id="KW-0240">DNA-directed RNA polymerase</keyword>
<dbReference type="EMBL" id="QGNW01000039">
    <property type="protein sequence ID" value="RVX09059.1"/>
    <property type="molecule type" value="Genomic_DNA"/>
</dbReference>
<organism evidence="1 2">
    <name type="scientific">Vitis vinifera</name>
    <name type="common">Grape</name>
    <dbReference type="NCBI Taxonomy" id="29760"/>
    <lineage>
        <taxon>Eukaryota</taxon>
        <taxon>Viridiplantae</taxon>
        <taxon>Streptophyta</taxon>
        <taxon>Embryophyta</taxon>
        <taxon>Tracheophyta</taxon>
        <taxon>Spermatophyta</taxon>
        <taxon>Magnoliopsida</taxon>
        <taxon>eudicotyledons</taxon>
        <taxon>Gunneridae</taxon>
        <taxon>Pentapetalae</taxon>
        <taxon>rosids</taxon>
        <taxon>Vitales</taxon>
        <taxon>Vitaceae</taxon>
        <taxon>Viteae</taxon>
        <taxon>Vitis</taxon>
    </lineage>
</organism>
<name>A0A438JJE4_VITVI</name>
<dbReference type="AlphaFoldDB" id="A0A438JJE4"/>
<accession>A0A438JJE4</accession>
<dbReference type="GO" id="GO:0000428">
    <property type="term" value="C:DNA-directed RNA polymerase complex"/>
    <property type="evidence" value="ECO:0007669"/>
    <property type="project" value="UniProtKB-KW"/>
</dbReference>
<gene>
    <name evidence="1" type="primary">NRPD1_5</name>
    <name evidence="1" type="ORF">CK203_013952</name>
</gene>
<proteinExistence type="predicted"/>
<keyword evidence="1" id="KW-0804">Transcription</keyword>
<reference evidence="1 2" key="1">
    <citation type="journal article" date="2018" name="PLoS Genet.">
        <title>Population sequencing reveals clonal diversity and ancestral inbreeding in the grapevine cultivar Chardonnay.</title>
        <authorList>
            <person name="Roach M.J."/>
            <person name="Johnson D.L."/>
            <person name="Bohlmann J."/>
            <person name="van Vuuren H.J."/>
            <person name="Jones S.J."/>
            <person name="Pretorius I.S."/>
            <person name="Schmidt S.A."/>
            <person name="Borneman A.R."/>
        </authorList>
    </citation>
    <scope>NUCLEOTIDE SEQUENCE [LARGE SCALE GENOMIC DNA]</scope>
    <source>
        <strain evidence="2">cv. Chardonnay</strain>
        <tissue evidence="1">Leaf</tissue>
    </source>
</reference>
<evidence type="ECO:0000313" key="2">
    <source>
        <dbReference type="Proteomes" id="UP000288805"/>
    </source>
</evidence>
<dbReference type="Proteomes" id="UP000288805">
    <property type="component" value="Unassembled WGS sequence"/>
</dbReference>
<evidence type="ECO:0000313" key="1">
    <source>
        <dbReference type="EMBL" id="RVX09059.1"/>
    </source>
</evidence>
<protein>
    <submittedName>
        <fullName evidence="1">DNA-directed RNA polymerase IV subunit 1</fullName>
    </submittedName>
</protein>
<comment type="caution">
    <text evidence="1">The sequence shown here is derived from an EMBL/GenBank/DDBJ whole genome shotgun (WGS) entry which is preliminary data.</text>
</comment>